<comment type="caution">
    <text evidence="2">The sequence shown here is derived from an EMBL/GenBank/DDBJ whole genome shotgun (WGS) entry which is preliminary data.</text>
</comment>
<accession>D9PL55</accession>
<dbReference type="Gene3D" id="1.20.58.1290">
    <property type="entry name" value="CarD-like, C-terminal domain"/>
    <property type="match status" value="1"/>
</dbReference>
<evidence type="ECO:0000259" key="1">
    <source>
        <dbReference type="SMART" id="SM01058"/>
    </source>
</evidence>
<dbReference type="Pfam" id="PF21095">
    <property type="entry name" value="CarD_C"/>
    <property type="match status" value="1"/>
</dbReference>
<name>D9PL55_9ZZZZ</name>
<dbReference type="Gene3D" id="2.40.10.170">
    <property type="match status" value="1"/>
</dbReference>
<dbReference type="InterPro" id="IPR003711">
    <property type="entry name" value="CarD-like/TRCF_RID"/>
</dbReference>
<dbReference type="AlphaFoldDB" id="D9PL55"/>
<dbReference type="PANTHER" id="PTHR38447">
    <property type="entry name" value="TRANSCRIPTION FACTOR YDEB-RELATED"/>
    <property type="match status" value="1"/>
</dbReference>
<feature type="domain" description="CarD-like/TRCF RNAP-interacting" evidence="1">
    <location>
        <begin position="2"/>
        <end position="112"/>
    </location>
</feature>
<reference evidence="2" key="2">
    <citation type="journal article" date="2011" name="Microb. Ecol.">
        <title>Taxonomic and Functional Metagenomic Profiling of the Microbial Community in the Anoxic Sediment of a Sub-saline Shallow Lake (Laguna de Carrizo, Central Spain).</title>
        <authorList>
            <person name="Ferrer M."/>
            <person name="Guazzaroni M.E."/>
            <person name="Richter M."/>
            <person name="Garcia-Salamanca A."/>
            <person name="Yarza P."/>
            <person name="Suarez-Suarez A."/>
            <person name="Solano J."/>
            <person name="Alcaide M."/>
            <person name="van Dillewijn P."/>
            <person name="Molina-Henares M.A."/>
            <person name="Lopez-Cortes N."/>
            <person name="Al-Ramahi Y."/>
            <person name="Guerrero C."/>
            <person name="Acosta A."/>
            <person name="de Eugenio L.I."/>
            <person name="Martinez V."/>
            <person name="Marques S."/>
            <person name="Rojo F."/>
            <person name="Santero E."/>
            <person name="Genilloud O."/>
            <person name="Perez-Perez J."/>
            <person name="Rossello-Mora R."/>
            <person name="Ramos J.L."/>
        </authorList>
    </citation>
    <scope>NUCLEOTIDE SEQUENCE</scope>
</reference>
<protein>
    <submittedName>
        <fullName evidence="2">Transcriptional regulator, CarD family</fullName>
    </submittedName>
</protein>
<dbReference type="InterPro" id="IPR048792">
    <property type="entry name" value="CarD_C"/>
</dbReference>
<gene>
    <name evidence="2" type="ORF">LDC_2278</name>
</gene>
<dbReference type="InterPro" id="IPR042215">
    <property type="entry name" value="CarD-like_C"/>
</dbReference>
<reference evidence="2" key="1">
    <citation type="submission" date="2010-07" db="EMBL/GenBank/DDBJ databases">
        <authorList>
            <consortium name="CONSOLIDER consortium CSD2007-00005"/>
            <person name="Guazzaroni M.-E."/>
            <person name="Richter M."/>
            <person name="Garcia-Salamanca A."/>
            <person name="Yarza P."/>
            <person name="Ferrer M."/>
        </authorList>
    </citation>
    <scope>NUCLEOTIDE SEQUENCE</scope>
</reference>
<dbReference type="InterPro" id="IPR052531">
    <property type="entry name" value="CarD-like_regulator"/>
</dbReference>
<sequence>MGFNIGDKLVYPNHGVGVVETIGDSLFDGRAHPCYQVRLLANNSKVVVPVGNSDRVGLRPLTRLQDVTVVFKVLEDGSFQSNGDWKGRFKQNLDKMRSGRLSDIADVLKNLNWVQKQKTLSFREKKMYERARYLIVSEIAQVNGAPEAQVELDVEKALDRSVARRRSLGPSPR</sequence>
<dbReference type="SMART" id="SM01058">
    <property type="entry name" value="CarD_TRCF"/>
    <property type="match status" value="1"/>
</dbReference>
<dbReference type="GO" id="GO:0009303">
    <property type="term" value="P:rRNA transcription"/>
    <property type="evidence" value="ECO:0007669"/>
    <property type="project" value="TreeGrafter"/>
</dbReference>
<evidence type="ECO:0000313" key="2">
    <source>
        <dbReference type="EMBL" id="EFK95711.1"/>
    </source>
</evidence>
<organism evidence="2">
    <name type="scientific">sediment metagenome</name>
    <dbReference type="NCBI Taxonomy" id="749907"/>
    <lineage>
        <taxon>unclassified sequences</taxon>
        <taxon>metagenomes</taxon>
        <taxon>ecological metagenomes</taxon>
    </lineage>
</organism>
<dbReference type="SUPFAM" id="SSF141259">
    <property type="entry name" value="CarD-like"/>
    <property type="match status" value="1"/>
</dbReference>
<dbReference type="PANTHER" id="PTHR38447:SF1">
    <property type="entry name" value="RNA POLYMERASE-BINDING TRANSCRIPTION FACTOR CARD"/>
    <property type="match status" value="1"/>
</dbReference>
<dbReference type="Pfam" id="PF02559">
    <property type="entry name" value="CarD_TRCF_RID"/>
    <property type="match status" value="1"/>
</dbReference>
<dbReference type="InterPro" id="IPR036101">
    <property type="entry name" value="CarD-like/TRCF_RID_sf"/>
</dbReference>
<proteinExistence type="predicted"/>
<dbReference type="EMBL" id="ADZX01000686">
    <property type="protein sequence ID" value="EFK95711.1"/>
    <property type="molecule type" value="Genomic_DNA"/>
</dbReference>